<dbReference type="AlphaFoldDB" id="A0A5B9EHG3"/>
<reference evidence="1 2" key="1">
    <citation type="submission" date="2019-08" db="EMBL/GenBank/DDBJ databases">
        <title>Complete genome sequence of Terriglobus albidus strain ORNL.</title>
        <authorList>
            <person name="Podar M."/>
        </authorList>
    </citation>
    <scope>NUCLEOTIDE SEQUENCE [LARGE SCALE GENOMIC DNA]</scope>
    <source>
        <strain evidence="1 2">ORNL</strain>
    </source>
</reference>
<evidence type="ECO:0008006" key="3">
    <source>
        <dbReference type="Google" id="ProtNLM"/>
    </source>
</evidence>
<dbReference type="EMBL" id="CP042806">
    <property type="protein sequence ID" value="QEE31269.1"/>
    <property type="molecule type" value="Genomic_DNA"/>
</dbReference>
<dbReference type="Gene3D" id="3.20.20.80">
    <property type="entry name" value="Glycosidases"/>
    <property type="match status" value="1"/>
</dbReference>
<proteinExistence type="predicted"/>
<name>A0A5B9EHG3_9BACT</name>
<evidence type="ECO:0000313" key="2">
    <source>
        <dbReference type="Proteomes" id="UP000321820"/>
    </source>
</evidence>
<dbReference type="KEGG" id="talb:FTW19_09725"/>
<protein>
    <recommendedName>
        <fullName evidence="3">Alpha-L-fucosidase</fullName>
    </recommendedName>
</protein>
<dbReference type="SUPFAM" id="SSF51445">
    <property type="entry name" value="(Trans)glycosidases"/>
    <property type="match status" value="1"/>
</dbReference>
<organism evidence="1 2">
    <name type="scientific">Terriglobus albidus</name>
    <dbReference type="NCBI Taxonomy" id="1592106"/>
    <lineage>
        <taxon>Bacteria</taxon>
        <taxon>Pseudomonadati</taxon>
        <taxon>Acidobacteriota</taxon>
        <taxon>Terriglobia</taxon>
        <taxon>Terriglobales</taxon>
        <taxon>Acidobacteriaceae</taxon>
        <taxon>Terriglobus</taxon>
    </lineage>
</organism>
<dbReference type="InterPro" id="IPR017853">
    <property type="entry name" value="GH"/>
</dbReference>
<dbReference type="OrthoDB" id="111164at2"/>
<dbReference type="Proteomes" id="UP000321820">
    <property type="component" value="Chromosome"/>
</dbReference>
<keyword evidence="2" id="KW-1185">Reference proteome</keyword>
<gene>
    <name evidence="1" type="ORF">FTW19_09725</name>
</gene>
<accession>A0A5B9EHG3</accession>
<sequence>MQDQRYRWGVMTHYLSDWQARDHKLEMTVELWNKLVNGFDVEAMAKRLNSVGAGHYQISIGQNSGYYLSPNAAYDRVVGNNPSKCSHRDLVADLYEPLSRHDIKLMVYLPSGAPAQDKSAVTALEWANGPHVNKNFQRKWQQIIEEWSHRWGQKVTGWWFDGCYFANTMYRGADAPNFASFAAAARAGNSASCIAFNPGVLYRFLSVTPEEDFTAGEIDKPELAAIRRAEKGQVDGTQLHMLSFLGEKWGSGAPRFTAEQVVSFTGNLLNAGGSVTWDVPVELDGTIRDVFLDQLAAINKAFPREARS</sequence>
<evidence type="ECO:0000313" key="1">
    <source>
        <dbReference type="EMBL" id="QEE31269.1"/>
    </source>
</evidence>